<evidence type="ECO:0000313" key="2">
    <source>
        <dbReference type="Proteomes" id="UP000430345"/>
    </source>
</evidence>
<dbReference type="InterPro" id="IPR025626">
    <property type="entry name" value="YyzF"/>
</dbReference>
<dbReference type="NCBIfam" id="TIGR04129">
    <property type="entry name" value="CxxH_BA5709"/>
    <property type="match status" value="1"/>
</dbReference>
<dbReference type="AlphaFoldDB" id="A0A6I1MLV0"/>
<keyword evidence="2" id="KW-1185">Reference proteome</keyword>
<reference evidence="1 2" key="1">
    <citation type="submission" date="2019-10" db="EMBL/GenBank/DDBJ databases">
        <title>The Genome Sequence of Clostridium tarantellae Isolated from Fish Brain.</title>
        <authorList>
            <person name="Bano L."/>
            <person name="Kiel M."/>
            <person name="Sales G."/>
            <person name="Doxey A.C."/>
            <person name="Mansfield M.J."/>
            <person name="Schiavone M."/>
            <person name="Rossetto O."/>
            <person name="Pirazzini M."/>
            <person name="Dobrindt U."/>
            <person name="Montecucco C."/>
        </authorList>
    </citation>
    <scope>NUCLEOTIDE SEQUENCE [LARGE SCALE GENOMIC DNA]</scope>
    <source>
        <strain evidence="1 2">DSM 3997</strain>
    </source>
</reference>
<dbReference type="EMBL" id="WHJC01000065">
    <property type="protein sequence ID" value="MPQ43408.1"/>
    <property type="molecule type" value="Genomic_DNA"/>
</dbReference>
<dbReference type="OrthoDB" id="1652387at2"/>
<name>A0A6I1MLV0_9CLOT</name>
<organism evidence="1 2">
    <name type="scientific">Clostridium tarantellae</name>
    <dbReference type="NCBI Taxonomy" id="39493"/>
    <lineage>
        <taxon>Bacteria</taxon>
        <taxon>Bacillati</taxon>
        <taxon>Bacillota</taxon>
        <taxon>Clostridia</taxon>
        <taxon>Eubacteriales</taxon>
        <taxon>Clostridiaceae</taxon>
        <taxon>Clostridium</taxon>
    </lineage>
</organism>
<gene>
    <name evidence="1" type="ORF">GBZ86_06500</name>
</gene>
<protein>
    <submittedName>
        <fullName evidence="1">CxxH/CxxC protein</fullName>
    </submittedName>
</protein>
<dbReference type="RefSeq" id="WP_152888898.1">
    <property type="nucleotide sequence ID" value="NZ_WHJC01000065.1"/>
</dbReference>
<sequence>MDLERNNILSCQQHVDIAIDEFINDNGTFPELIENKEGNCDYCKKESKYEIK</sequence>
<comment type="caution">
    <text evidence="1">The sequence shown here is derived from an EMBL/GenBank/DDBJ whole genome shotgun (WGS) entry which is preliminary data.</text>
</comment>
<accession>A0A6I1MLV0</accession>
<proteinExistence type="predicted"/>
<evidence type="ECO:0000313" key="1">
    <source>
        <dbReference type="EMBL" id="MPQ43408.1"/>
    </source>
</evidence>
<dbReference type="Proteomes" id="UP000430345">
    <property type="component" value="Unassembled WGS sequence"/>
</dbReference>
<dbReference type="Pfam" id="PF14116">
    <property type="entry name" value="YyzF"/>
    <property type="match status" value="1"/>
</dbReference>